<reference evidence="2" key="1">
    <citation type="submission" date="2020-10" db="EMBL/GenBank/DDBJ databases">
        <authorList>
            <person name="Szabo G."/>
        </authorList>
    </citation>
    <scope>NUCLEOTIDE SEQUENCE</scope>
    <source>
        <strain evidence="2">PROFFT</strain>
    </source>
</reference>
<dbReference type="AlphaFoldDB" id="A0A8E4F1P9"/>
<organism evidence="2 3">
    <name type="scientific">Candidatus Profftia tarda</name>
    <dbReference type="NCBI Taxonomy" id="1177216"/>
    <lineage>
        <taxon>Bacteria</taxon>
        <taxon>Pseudomonadati</taxon>
        <taxon>Pseudomonadota</taxon>
        <taxon>Gammaproteobacteria</taxon>
        <taxon>Enterobacterales</taxon>
        <taxon>Enterobacteriaceae</taxon>
        <taxon>Candidatus Profftia</taxon>
    </lineage>
</organism>
<dbReference type="InterPro" id="IPR002645">
    <property type="entry name" value="STAS_dom"/>
</dbReference>
<sequence>MVLHNILQWLIEEETIKFIGILDRNSLMSFWKERDILLEGKKCFDLSRLERLDSAGLAMLVYLQHSSYPRIAVAGVNQHVKMLIELYNLHDILITESTSVMS</sequence>
<protein>
    <submittedName>
        <fullName evidence="2">Probable phospholipid ABC transporter-binding protein MlaB</fullName>
    </submittedName>
</protein>
<dbReference type="Proteomes" id="UP000683585">
    <property type="component" value="Chromosome"/>
</dbReference>
<accession>A0A8E4F1P9</accession>
<evidence type="ECO:0000313" key="3">
    <source>
        <dbReference type="Proteomes" id="UP000683585"/>
    </source>
</evidence>
<name>A0A8E4F1P9_9ENTR</name>
<feature type="domain" description="STAS" evidence="1">
    <location>
        <begin position="44"/>
        <end position="102"/>
    </location>
</feature>
<dbReference type="CDD" id="cd07043">
    <property type="entry name" value="STAS_anti-anti-sigma_factors"/>
    <property type="match status" value="1"/>
</dbReference>
<gene>
    <name evidence="2" type="primary">mlaB</name>
    <name evidence="2" type="ORF">PROFFT_A_02900</name>
</gene>
<evidence type="ECO:0000259" key="1">
    <source>
        <dbReference type="PROSITE" id="PS50801"/>
    </source>
</evidence>
<dbReference type="KEGG" id="ptf:PROFFT_A_02900"/>
<dbReference type="InterPro" id="IPR058548">
    <property type="entry name" value="MlaB-like_STAS"/>
</dbReference>
<dbReference type="Pfam" id="PF13466">
    <property type="entry name" value="STAS_2"/>
    <property type="match status" value="1"/>
</dbReference>
<dbReference type="PROSITE" id="PS50801">
    <property type="entry name" value="STAS"/>
    <property type="match status" value="1"/>
</dbReference>
<keyword evidence="3" id="KW-1185">Reference proteome</keyword>
<dbReference type="EMBL" id="LR890047">
    <property type="protein sequence ID" value="CAD6509707.1"/>
    <property type="molecule type" value="Genomic_DNA"/>
</dbReference>
<evidence type="ECO:0000313" key="2">
    <source>
        <dbReference type="EMBL" id="CAD6509707.1"/>
    </source>
</evidence>
<proteinExistence type="predicted"/>